<keyword evidence="3" id="KW-0862">Zinc</keyword>
<evidence type="ECO:0000256" key="7">
    <source>
        <dbReference type="ARBA" id="ARBA00023242"/>
    </source>
</evidence>
<dbReference type="GeneID" id="63723973"/>
<dbReference type="Proteomes" id="UP000184073">
    <property type="component" value="Unassembled WGS sequence"/>
</dbReference>
<dbReference type="InterPro" id="IPR036864">
    <property type="entry name" value="Zn2-C6_fun-type_DNA-bd_sf"/>
</dbReference>
<dbReference type="GO" id="GO:0008270">
    <property type="term" value="F:zinc ion binding"/>
    <property type="evidence" value="ECO:0007669"/>
    <property type="project" value="InterPro"/>
</dbReference>
<dbReference type="GO" id="GO:0000981">
    <property type="term" value="F:DNA-binding transcription factor activity, RNA polymerase II-specific"/>
    <property type="evidence" value="ECO:0007669"/>
    <property type="project" value="InterPro"/>
</dbReference>
<evidence type="ECO:0000259" key="8">
    <source>
        <dbReference type="PROSITE" id="PS50048"/>
    </source>
</evidence>
<dbReference type="InterPro" id="IPR001138">
    <property type="entry name" value="Zn2Cys6_DnaBD"/>
</dbReference>
<evidence type="ECO:0000313" key="10">
    <source>
        <dbReference type="Proteomes" id="UP000184073"/>
    </source>
</evidence>
<dbReference type="PROSITE" id="PS50048">
    <property type="entry name" value="ZN2_CY6_FUNGAL_2"/>
    <property type="match status" value="1"/>
</dbReference>
<dbReference type="Pfam" id="PF00172">
    <property type="entry name" value="Zn_clus"/>
    <property type="match status" value="1"/>
</dbReference>
<dbReference type="GO" id="GO:0045944">
    <property type="term" value="P:positive regulation of transcription by RNA polymerase II"/>
    <property type="evidence" value="ECO:0007669"/>
    <property type="project" value="TreeGrafter"/>
</dbReference>
<evidence type="ECO:0000256" key="4">
    <source>
        <dbReference type="ARBA" id="ARBA00023015"/>
    </source>
</evidence>
<dbReference type="STRING" id="1036611.A0A1L9Q1S1"/>
<dbReference type="PROSITE" id="PS00463">
    <property type="entry name" value="ZN2_CY6_FUNGAL_1"/>
    <property type="match status" value="1"/>
</dbReference>
<evidence type="ECO:0000313" key="9">
    <source>
        <dbReference type="EMBL" id="OJJ07725.1"/>
    </source>
</evidence>
<feature type="domain" description="Zn(2)-C6 fungal-type" evidence="8">
    <location>
        <begin position="25"/>
        <end position="55"/>
    </location>
</feature>
<proteinExistence type="predicted"/>
<dbReference type="InterPro" id="IPR007219">
    <property type="entry name" value="XnlR_reg_dom"/>
</dbReference>
<evidence type="ECO:0000256" key="6">
    <source>
        <dbReference type="ARBA" id="ARBA00023163"/>
    </source>
</evidence>
<keyword evidence="2" id="KW-0479">Metal-binding</keyword>
<dbReference type="CDD" id="cd12148">
    <property type="entry name" value="fungal_TF_MHR"/>
    <property type="match status" value="1"/>
</dbReference>
<sequence>MSDASITPSGRRIPDGVRTKRTRLACDRCRRRKIKCDLKLPECSACVRAATACQRTERVRHGGRHSQGYLETLEAEVDQLEMLAHGINLPNPTSDALSPFILSTSGGSASTPGTATGTFDWSTLGELGADTSHPQLAYDIVSMIRAAAAVENSHPYHSRHPSRLLLDTEKVPIRIPITPATQPYLNTYFEQVNYALPFLDEGAIRNEFHKTVSTSGSRGCLSPRLLMALALGARLSSLADHVTNYHSVGFYLTTMESLSFSNNASESLEMVQLLLLLTLYSMFTTSGGSTWHFMGLALQTCVKLGFHQDSRRLFHDAVSEQESAVFWSAYILDRCLSIALGRPFGLSDFDITVPPLPSTTNSSLPLLLRLALLTSKLHIAEDPATELGKLQEIQTLSAQAAQDSTFITAHLANNLLIFSLGPPYLKLDLSTIDSILIQAHSHIDYVYRASLSSTPLPWPLGYSAFHAFTLSVLGHSFKPISVSIPLPLAGQSATAGTIGPSETEMSVASLRALSQQFPSMADLADIASHLGGEGTWEANRVLKRLQGVPRAATRKLVHSVVLLRNMEDGVGVF</sequence>
<comment type="subcellular location">
    <subcellularLocation>
        <location evidence="1">Nucleus</location>
    </subcellularLocation>
</comment>
<dbReference type="SMART" id="SM00066">
    <property type="entry name" value="GAL4"/>
    <property type="match status" value="1"/>
</dbReference>
<dbReference type="SMART" id="SM00906">
    <property type="entry name" value="Fungal_trans"/>
    <property type="match status" value="1"/>
</dbReference>
<reference evidence="10" key="1">
    <citation type="journal article" date="2017" name="Genome Biol.">
        <title>Comparative genomics reveals high biological diversity and specific adaptations in the industrially and medically important fungal genus Aspergillus.</title>
        <authorList>
            <person name="de Vries R.P."/>
            <person name="Riley R."/>
            <person name="Wiebenga A."/>
            <person name="Aguilar-Osorio G."/>
            <person name="Amillis S."/>
            <person name="Uchima C.A."/>
            <person name="Anderluh G."/>
            <person name="Asadollahi M."/>
            <person name="Askin M."/>
            <person name="Barry K."/>
            <person name="Battaglia E."/>
            <person name="Bayram O."/>
            <person name="Benocci T."/>
            <person name="Braus-Stromeyer S.A."/>
            <person name="Caldana C."/>
            <person name="Canovas D."/>
            <person name="Cerqueira G.C."/>
            <person name="Chen F."/>
            <person name="Chen W."/>
            <person name="Choi C."/>
            <person name="Clum A."/>
            <person name="Dos Santos R.A."/>
            <person name="Damasio A.R."/>
            <person name="Diallinas G."/>
            <person name="Emri T."/>
            <person name="Fekete E."/>
            <person name="Flipphi M."/>
            <person name="Freyberg S."/>
            <person name="Gallo A."/>
            <person name="Gournas C."/>
            <person name="Habgood R."/>
            <person name="Hainaut M."/>
            <person name="Harispe M.L."/>
            <person name="Henrissat B."/>
            <person name="Hilden K.S."/>
            <person name="Hope R."/>
            <person name="Hossain A."/>
            <person name="Karabika E."/>
            <person name="Karaffa L."/>
            <person name="Karanyi Z."/>
            <person name="Krasevec N."/>
            <person name="Kuo A."/>
            <person name="Kusch H."/>
            <person name="LaButti K."/>
            <person name="Lagendijk E.L."/>
            <person name="Lapidus A."/>
            <person name="Levasseur A."/>
            <person name="Lindquist E."/>
            <person name="Lipzen A."/>
            <person name="Logrieco A.F."/>
            <person name="MacCabe A."/>
            <person name="Maekelae M.R."/>
            <person name="Malavazi I."/>
            <person name="Melin P."/>
            <person name="Meyer V."/>
            <person name="Mielnichuk N."/>
            <person name="Miskei M."/>
            <person name="Molnar A.P."/>
            <person name="Mule G."/>
            <person name="Ngan C.Y."/>
            <person name="Orejas M."/>
            <person name="Orosz E."/>
            <person name="Ouedraogo J.P."/>
            <person name="Overkamp K.M."/>
            <person name="Park H.-S."/>
            <person name="Perrone G."/>
            <person name="Piumi F."/>
            <person name="Punt P.J."/>
            <person name="Ram A.F."/>
            <person name="Ramon A."/>
            <person name="Rauscher S."/>
            <person name="Record E."/>
            <person name="Riano-Pachon D.M."/>
            <person name="Robert V."/>
            <person name="Roehrig J."/>
            <person name="Ruller R."/>
            <person name="Salamov A."/>
            <person name="Salih N.S."/>
            <person name="Samson R.A."/>
            <person name="Sandor E."/>
            <person name="Sanguinetti M."/>
            <person name="Schuetze T."/>
            <person name="Sepcic K."/>
            <person name="Shelest E."/>
            <person name="Sherlock G."/>
            <person name="Sophianopoulou V."/>
            <person name="Squina F.M."/>
            <person name="Sun H."/>
            <person name="Susca A."/>
            <person name="Todd R.B."/>
            <person name="Tsang A."/>
            <person name="Unkles S.E."/>
            <person name="van de Wiele N."/>
            <person name="van Rossen-Uffink D."/>
            <person name="Oliveira J.V."/>
            <person name="Vesth T.C."/>
            <person name="Visser J."/>
            <person name="Yu J.-H."/>
            <person name="Zhou M."/>
            <person name="Andersen M.R."/>
            <person name="Archer D.B."/>
            <person name="Baker S.E."/>
            <person name="Benoit I."/>
            <person name="Brakhage A.A."/>
            <person name="Braus G.H."/>
            <person name="Fischer R."/>
            <person name="Frisvad J.C."/>
            <person name="Goldman G.H."/>
            <person name="Houbraken J."/>
            <person name="Oakley B."/>
            <person name="Pocsi I."/>
            <person name="Scazzocchio C."/>
            <person name="Seiboth B."/>
            <person name="vanKuyk P.A."/>
            <person name="Wortman J."/>
            <person name="Dyer P.S."/>
            <person name="Grigoriev I.V."/>
        </authorList>
    </citation>
    <scope>NUCLEOTIDE SEQUENCE [LARGE SCALE GENOMIC DNA]</scope>
    <source>
        <strain evidence="10">CBS 583.65</strain>
    </source>
</reference>
<keyword evidence="7" id="KW-0539">Nucleus</keyword>
<organism evidence="9 10">
    <name type="scientific">Aspergillus versicolor CBS 583.65</name>
    <dbReference type="NCBI Taxonomy" id="1036611"/>
    <lineage>
        <taxon>Eukaryota</taxon>
        <taxon>Fungi</taxon>
        <taxon>Dikarya</taxon>
        <taxon>Ascomycota</taxon>
        <taxon>Pezizomycotina</taxon>
        <taxon>Eurotiomycetes</taxon>
        <taxon>Eurotiomycetidae</taxon>
        <taxon>Eurotiales</taxon>
        <taxon>Aspergillaceae</taxon>
        <taxon>Aspergillus</taxon>
        <taxon>Aspergillus subgen. Nidulantes</taxon>
    </lineage>
</organism>
<gene>
    <name evidence="9" type="ORF">ASPVEDRAFT_155515</name>
</gene>
<dbReference type="AlphaFoldDB" id="A0A1L9Q1S1"/>
<keyword evidence="5" id="KW-0238">DNA-binding</keyword>
<evidence type="ECO:0000256" key="2">
    <source>
        <dbReference type="ARBA" id="ARBA00022723"/>
    </source>
</evidence>
<dbReference type="OrthoDB" id="25921at2759"/>
<dbReference type="Gene3D" id="4.10.240.10">
    <property type="entry name" value="Zn(2)-C6 fungal-type DNA-binding domain"/>
    <property type="match status" value="1"/>
</dbReference>
<dbReference type="EMBL" id="KV878137">
    <property type="protein sequence ID" value="OJJ07725.1"/>
    <property type="molecule type" value="Genomic_DNA"/>
</dbReference>
<evidence type="ECO:0000256" key="3">
    <source>
        <dbReference type="ARBA" id="ARBA00022833"/>
    </source>
</evidence>
<dbReference type="SUPFAM" id="SSF57701">
    <property type="entry name" value="Zn2/Cys6 DNA-binding domain"/>
    <property type="match status" value="1"/>
</dbReference>
<accession>A0A1L9Q1S1</accession>
<dbReference type="GO" id="GO:0006351">
    <property type="term" value="P:DNA-templated transcription"/>
    <property type="evidence" value="ECO:0007669"/>
    <property type="project" value="InterPro"/>
</dbReference>
<dbReference type="CDD" id="cd00067">
    <property type="entry name" value="GAL4"/>
    <property type="match status" value="1"/>
</dbReference>
<keyword evidence="4" id="KW-0805">Transcription regulation</keyword>
<dbReference type="Pfam" id="PF04082">
    <property type="entry name" value="Fungal_trans"/>
    <property type="match status" value="1"/>
</dbReference>
<name>A0A1L9Q1S1_ASPVE</name>
<protein>
    <recommendedName>
        <fullName evidence="8">Zn(2)-C6 fungal-type domain-containing protein</fullName>
    </recommendedName>
</protein>
<dbReference type="PANTHER" id="PTHR47782">
    <property type="entry name" value="ZN(II)2CYS6 TRANSCRIPTION FACTOR (EUROFUNG)-RELATED"/>
    <property type="match status" value="1"/>
</dbReference>
<dbReference type="InterPro" id="IPR052202">
    <property type="entry name" value="Yeast_MetPath_Reg"/>
</dbReference>
<dbReference type="PANTHER" id="PTHR47782:SF12">
    <property type="entry name" value="ZN(II)2CYS6 TRANSCRIPTION FACTOR (EUROFUNG)"/>
    <property type="match status" value="1"/>
</dbReference>
<keyword evidence="10" id="KW-1185">Reference proteome</keyword>
<dbReference type="RefSeq" id="XP_040673487.1">
    <property type="nucleotide sequence ID" value="XM_040808462.1"/>
</dbReference>
<dbReference type="VEuPathDB" id="FungiDB:ASPVEDRAFT_155515"/>
<dbReference type="GO" id="GO:0043565">
    <property type="term" value="F:sequence-specific DNA binding"/>
    <property type="evidence" value="ECO:0007669"/>
    <property type="project" value="TreeGrafter"/>
</dbReference>
<dbReference type="GO" id="GO:0005634">
    <property type="term" value="C:nucleus"/>
    <property type="evidence" value="ECO:0007669"/>
    <property type="project" value="UniProtKB-SubCell"/>
</dbReference>
<evidence type="ECO:0000256" key="1">
    <source>
        <dbReference type="ARBA" id="ARBA00004123"/>
    </source>
</evidence>
<keyword evidence="6" id="KW-0804">Transcription</keyword>
<evidence type="ECO:0000256" key="5">
    <source>
        <dbReference type="ARBA" id="ARBA00023125"/>
    </source>
</evidence>